<evidence type="ECO:0000313" key="5">
    <source>
        <dbReference type="EMBL" id="MFC6165366.1"/>
    </source>
</evidence>
<dbReference type="InterPro" id="IPR009459">
    <property type="entry name" value="MucBP_dom"/>
</dbReference>
<protein>
    <submittedName>
        <fullName evidence="5">MucBP domain-containing protein</fullName>
    </submittedName>
</protein>
<comment type="caution">
    <text evidence="5">The sequence shown here is derived from an EMBL/GenBank/DDBJ whole genome shotgun (WGS) entry which is preliminary data.</text>
</comment>
<keyword evidence="1" id="KW-0677">Repeat</keyword>
<evidence type="ECO:0000256" key="1">
    <source>
        <dbReference type="ARBA" id="ARBA00022737"/>
    </source>
</evidence>
<dbReference type="Pfam" id="PF06458">
    <property type="entry name" value="MucBP"/>
    <property type="match status" value="7"/>
</dbReference>
<organism evidence="5 6">
    <name type="scientific">Lactiplantibacillus dongliensis</name>
    <dbReference type="NCBI Taxonomy" id="2559919"/>
    <lineage>
        <taxon>Bacteria</taxon>
        <taxon>Bacillati</taxon>
        <taxon>Bacillota</taxon>
        <taxon>Bacilli</taxon>
        <taxon>Lactobacillales</taxon>
        <taxon>Lactobacillaceae</taxon>
        <taxon>Lactiplantibacillus</taxon>
    </lineage>
</organism>
<feature type="domain" description="MucBP" evidence="4">
    <location>
        <begin position="432"/>
        <end position="493"/>
    </location>
</feature>
<keyword evidence="3" id="KW-0812">Transmembrane</keyword>
<evidence type="ECO:0000259" key="4">
    <source>
        <dbReference type="Pfam" id="PF06458"/>
    </source>
</evidence>
<evidence type="ECO:0000256" key="3">
    <source>
        <dbReference type="SAM" id="Phobius"/>
    </source>
</evidence>
<keyword evidence="6" id="KW-1185">Reference proteome</keyword>
<feature type="domain" description="MucBP" evidence="4">
    <location>
        <begin position="788"/>
        <end position="850"/>
    </location>
</feature>
<feature type="domain" description="MucBP" evidence="4">
    <location>
        <begin position="645"/>
        <end position="706"/>
    </location>
</feature>
<name>A0ABW1R9D8_9LACO</name>
<feature type="domain" description="MucBP" evidence="4">
    <location>
        <begin position="573"/>
        <end position="634"/>
    </location>
</feature>
<dbReference type="Proteomes" id="UP001596253">
    <property type="component" value="Unassembled WGS sequence"/>
</dbReference>
<feature type="region of interest" description="Disordered" evidence="2">
    <location>
        <begin position="853"/>
        <end position="892"/>
    </location>
</feature>
<dbReference type="Gene3D" id="3.10.20.320">
    <property type="entry name" value="Putative peptidoglycan bound protein (lpxtg motif)"/>
    <property type="match status" value="7"/>
</dbReference>
<gene>
    <name evidence="5" type="ORF">ACFP3T_11840</name>
</gene>
<evidence type="ECO:0000313" key="6">
    <source>
        <dbReference type="Proteomes" id="UP001596253"/>
    </source>
</evidence>
<dbReference type="NCBIfam" id="TIGR01167">
    <property type="entry name" value="LPXTG_anchor"/>
    <property type="match status" value="1"/>
</dbReference>
<proteinExistence type="predicted"/>
<keyword evidence="3" id="KW-0472">Membrane</keyword>
<feature type="domain" description="MucBP" evidence="4">
    <location>
        <begin position="356"/>
        <end position="424"/>
    </location>
</feature>
<sequence length="945" mass="101787">MTKRPHHRRFTYVYKPGKLLLMLLLLLTSWGLMTVKAQAQSTLADQFAQPTLPAKTPTTADVAAVKQLYTTMMTRLKASRNLKPLKLKPQKVPQAQTAFTGLKFMMTEVQKNGVTYPHNIFWPQHMWIPLNQAIDPDFWKDFTVNDEVMIDDEIVALIEPYLQDIELVKTTYGQQTYGAFLYQAYLDNVEDPDKLDPDKVEAGITTMAGFQAWLLGRFARLELGQTTVAAVQAEYAAKYREYAVIMDEFTNMISGEDGLLSQMDTLIEILDSDFVHDHIIKPMLDNAYQAIGADYPLTALATLDPEATVAINKVQYQAPALDRMITQHQGQTWLTMAAFNTVPTYVMDNPADIAAPVTVNYEDQTGQSIVDSRTITGNLDDAYDTTTDDYQLAIAGYTLDKTKLPVNAKGTLTAEQQTVTYVYTKDVVAAKPVTVHYQDETGTALAEPDVLTGNVGDPYATTAKSFKGYTLANVTGPVSGTLSEAAQTVVYTYAKDPIAGAPVTVRHQDEAGQKLAADEILKGNIGDQLQTKAQSIDGYVFKSVDGEPIVTVTDQPQTVTYTYTPIAVATGSVTINYLDADGQAIAPATTLTGAVGESFESAPLTIAGYTLKPDTATISGTYTQAAQQFSYHYTKATAPATEGSVLVQYVDQDKQQLAPPTTLTGKLGTAFTTTAKVMPNYELVKTVGPTKGTYTETLQTVTYIYQPVTAPVATGQVKVHYVDTTGHAIAAAVTLTGKIGTTYQTTLKTIAGYTYQKVTGTPTGQYTSATQTVTYVYAKSAVTADQGKVTVTYTDLNGKTLQSATVLAGAVGTAYTTTAAKIKGYTFHDVVGTAKGTFTTTAQTVTYRYQAVKTPAPTDPDGGESSGSAGDTINPGASTKPTTSTGTADTSVTPMKPAAAQVLKAPASTGHLPKSNEQRSSWLIVLGLGLLAGLGLVVWRMRRQP</sequence>
<evidence type="ECO:0000256" key="2">
    <source>
        <dbReference type="SAM" id="MobiDB-lite"/>
    </source>
</evidence>
<feature type="domain" description="MucBP" evidence="4">
    <location>
        <begin position="716"/>
        <end position="777"/>
    </location>
</feature>
<dbReference type="RefSeq" id="WP_137641252.1">
    <property type="nucleotide sequence ID" value="NZ_BJDK01000046.1"/>
</dbReference>
<dbReference type="EMBL" id="JBHSSD010000049">
    <property type="protein sequence ID" value="MFC6165366.1"/>
    <property type="molecule type" value="Genomic_DNA"/>
</dbReference>
<feature type="transmembrane region" description="Helical" evidence="3">
    <location>
        <begin position="921"/>
        <end position="939"/>
    </location>
</feature>
<reference evidence="6" key="1">
    <citation type="journal article" date="2019" name="Int. J. Syst. Evol. Microbiol.">
        <title>The Global Catalogue of Microorganisms (GCM) 10K type strain sequencing project: providing services to taxonomists for standard genome sequencing and annotation.</title>
        <authorList>
            <consortium name="The Broad Institute Genomics Platform"/>
            <consortium name="The Broad Institute Genome Sequencing Center for Infectious Disease"/>
            <person name="Wu L."/>
            <person name="Ma J."/>
        </authorList>
    </citation>
    <scope>NUCLEOTIDE SEQUENCE [LARGE SCALE GENOMIC DNA]</scope>
    <source>
        <strain evidence="6">CCM 8932</strain>
    </source>
</reference>
<feature type="compositionally biased region" description="Low complexity" evidence="2">
    <location>
        <begin position="875"/>
        <end position="892"/>
    </location>
</feature>
<feature type="domain" description="MucBP" evidence="4">
    <location>
        <begin position="502"/>
        <end position="564"/>
    </location>
</feature>
<keyword evidence="3" id="KW-1133">Transmembrane helix</keyword>
<accession>A0ABW1R9D8</accession>